<feature type="domain" description="Ig-like" evidence="7">
    <location>
        <begin position="399"/>
        <end position="476"/>
    </location>
</feature>
<keyword evidence="3" id="KW-1015">Disulfide bond</keyword>
<feature type="domain" description="Ig-like" evidence="7">
    <location>
        <begin position="736"/>
        <end position="901"/>
    </location>
</feature>
<gene>
    <name evidence="8" type="ORF">CLF_107383</name>
</gene>
<dbReference type="Gene3D" id="2.60.40.10">
    <property type="entry name" value="Immunoglobulins"/>
    <property type="match status" value="5"/>
</dbReference>
<sequence>MTVPEQKEDLSNESDVSMNSTNPATTYNESKFTQTNNKENLVELFIFLKISVRRNLNFLLTCEKSPDSRSVFLRTVIRKLSFDAELALGIKETNAVMDIDAKLTFLAEEPGAVPIQTTGLQLTITPASIVTGENNSVNLRCLLSNPPKANASVYVIWRFRHSSKPPPPTNWAFMHQEDDLVRCPDPPKNCEFVNQQRALQFFRETHAQLNRPANYLEEKGLIESRQLHTLHLHNVSKHCDGIFQCYILINLDAIEKRVEFHVWSPPTEPVGVYFIKETLPSGSVQAPLNLTSAHLGRITHQLIAGKKYYLSCVVSGANPRPLVRWAVKDHRTGRERVLQTGNFSSVTQSSWLPFSKYLDVQTTTNLSYQDDDGLLHCQVENSVGKMRSESVKLSLLYAPVINPFEKAIKRVLELAAIQQSCQAFGKPPASIKWIDKQGLVVSNSSDLHLPGITRNGVKDFICTASNYIGETRREITFDVLYPPQVFIPPSVMANEGERLEIACRADSNPPVRRIYWTVNSSASLGRSESSARYNSRTLVIPNVSQRNFGEYTCHAESVKNLAEILDEQEMEGLSKDRVEWWLTGYRSSATLTLSVHYHPGQTTLLVSPSDKVNEEETVMFRCLENSTSPGYPRPTIYWFKLNLAQIPHSLFHSVDWWSVPIQPVQTNSTSYVVHRAQMLDSGIYGCYPKNAMGEGRPSHTFLSVAGKPIIISSSPEMNFVEITDLKTFAPDESYHPKTALAGSTSPRSAPRVSLNCTLLGSSDMTVTWYYSPSDTKVSLGNEYKINMDDYNSASPRSPTEHYISQNSSKVTNLDITYVSSTLAIPFLHSYDVPTPLLRNWMQDPFLKCDPKSMPDYIDWTGETSFHIWRQLKQLQQADGLYRCEASSHLGNTSHTMRIRVQTVPVPLPPPEELIAYHTNPSDFKSRPTFIGPLICQFAARPPVTELTWWRERGTVLSLVHKTTLPEKEPKIQETRDAFILTGRPALSQFLISKALEQKRASLEHNQIYPSETTLFSAMWIKTSGGITATNYTCVASNALGNSSQKIQTVPQSQPTKVSKLWVLHTTSTSVILTWSPGFHGTALDLFSAVNFWDLMKEHQQGGTLRPFLQNLLHEWEIAKRCAQTFKLELVDHGRQKQGEMLGRSSVYGGLNLDSSNSAKEPDDFRRNTGILHALSSGHSTVVNITGPLARTDNPIGLASVLVAPFARQPPLTASGILKSTFKPQRPIDLAVLNVRILKQAGQQAALDATLNSLVIN</sequence>
<evidence type="ECO:0000256" key="4">
    <source>
        <dbReference type="ARBA" id="ARBA00023180"/>
    </source>
</evidence>
<feature type="compositionally biased region" description="Basic and acidic residues" evidence="6">
    <location>
        <begin position="1"/>
        <end position="10"/>
    </location>
</feature>
<keyword evidence="5" id="KW-0393">Immunoglobulin domain</keyword>
<comment type="subcellular location">
    <subcellularLocation>
        <location evidence="1">Membrane</location>
        <topology evidence="1">Single-pass type I membrane protein</topology>
    </subcellularLocation>
</comment>
<keyword evidence="9" id="KW-1185">Reference proteome</keyword>
<evidence type="ECO:0000256" key="1">
    <source>
        <dbReference type="ARBA" id="ARBA00004479"/>
    </source>
</evidence>
<organism evidence="8 9">
    <name type="scientific">Clonorchis sinensis</name>
    <name type="common">Chinese liver fluke</name>
    <dbReference type="NCBI Taxonomy" id="79923"/>
    <lineage>
        <taxon>Eukaryota</taxon>
        <taxon>Metazoa</taxon>
        <taxon>Spiralia</taxon>
        <taxon>Lophotrochozoa</taxon>
        <taxon>Platyhelminthes</taxon>
        <taxon>Trematoda</taxon>
        <taxon>Digenea</taxon>
        <taxon>Opisthorchiida</taxon>
        <taxon>Opisthorchiata</taxon>
        <taxon>Opisthorchiidae</taxon>
        <taxon>Clonorchis</taxon>
    </lineage>
</organism>
<dbReference type="PANTHER" id="PTHR11640">
    <property type="entry name" value="NEPHRIN"/>
    <property type="match status" value="1"/>
</dbReference>
<dbReference type="GO" id="GO:0098609">
    <property type="term" value="P:cell-cell adhesion"/>
    <property type="evidence" value="ECO:0007669"/>
    <property type="project" value="TreeGrafter"/>
</dbReference>
<dbReference type="InterPro" id="IPR007110">
    <property type="entry name" value="Ig-like_dom"/>
</dbReference>
<name>G7YGP8_CLOSI</name>
<evidence type="ECO:0000256" key="2">
    <source>
        <dbReference type="ARBA" id="ARBA00023136"/>
    </source>
</evidence>
<dbReference type="GO" id="GO:0005886">
    <property type="term" value="C:plasma membrane"/>
    <property type="evidence" value="ECO:0007669"/>
    <property type="project" value="TreeGrafter"/>
</dbReference>
<dbReference type="InterPro" id="IPR036179">
    <property type="entry name" value="Ig-like_dom_sf"/>
</dbReference>
<keyword evidence="4" id="KW-0325">Glycoprotein</keyword>
<dbReference type="GO" id="GO:0005911">
    <property type="term" value="C:cell-cell junction"/>
    <property type="evidence" value="ECO:0007669"/>
    <property type="project" value="TreeGrafter"/>
</dbReference>
<dbReference type="SUPFAM" id="SSF48726">
    <property type="entry name" value="Immunoglobulin"/>
    <property type="match status" value="6"/>
</dbReference>
<evidence type="ECO:0000256" key="5">
    <source>
        <dbReference type="ARBA" id="ARBA00023319"/>
    </source>
</evidence>
<evidence type="ECO:0000313" key="8">
    <source>
        <dbReference type="EMBL" id="GAA52131.1"/>
    </source>
</evidence>
<feature type="compositionally biased region" description="Polar residues" evidence="6">
    <location>
        <begin position="13"/>
        <end position="32"/>
    </location>
</feature>
<evidence type="ECO:0000259" key="7">
    <source>
        <dbReference type="PROSITE" id="PS50835"/>
    </source>
</evidence>
<dbReference type="EMBL" id="DF143245">
    <property type="protein sequence ID" value="GAA52131.1"/>
    <property type="molecule type" value="Genomic_DNA"/>
</dbReference>
<feature type="region of interest" description="Disordered" evidence="6">
    <location>
        <begin position="1"/>
        <end position="32"/>
    </location>
</feature>
<keyword evidence="2" id="KW-0472">Membrane</keyword>
<protein>
    <submittedName>
        <fullName evidence="8">Peroxidasin-like protein</fullName>
    </submittedName>
</protein>
<dbReference type="SMART" id="SM00409">
    <property type="entry name" value="IG"/>
    <property type="match status" value="5"/>
</dbReference>
<dbReference type="InterPro" id="IPR051275">
    <property type="entry name" value="Cell_adhesion_signaling"/>
</dbReference>
<dbReference type="GO" id="GO:0050839">
    <property type="term" value="F:cell adhesion molecule binding"/>
    <property type="evidence" value="ECO:0007669"/>
    <property type="project" value="TreeGrafter"/>
</dbReference>
<feature type="domain" description="Ig-like" evidence="7">
    <location>
        <begin position="599"/>
        <end position="703"/>
    </location>
</feature>
<dbReference type="PROSITE" id="PS50835">
    <property type="entry name" value="IG_LIKE"/>
    <property type="match status" value="6"/>
</dbReference>
<evidence type="ECO:0000256" key="3">
    <source>
        <dbReference type="ARBA" id="ARBA00023157"/>
    </source>
</evidence>
<dbReference type="InterPro" id="IPR003599">
    <property type="entry name" value="Ig_sub"/>
</dbReference>
<dbReference type="AlphaFoldDB" id="G7YGP8"/>
<feature type="domain" description="Ig-like" evidence="7">
    <location>
        <begin position="910"/>
        <end position="1047"/>
    </location>
</feature>
<dbReference type="PANTHER" id="PTHR11640:SF164">
    <property type="entry name" value="MAM DOMAIN-CONTAINING GLYCOSYLPHOSPHATIDYLINOSITOL ANCHOR PROTEIN 1"/>
    <property type="match status" value="1"/>
</dbReference>
<evidence type="ECO:0000256" key="6">
    <source>
        <dbReference type="SAM" id="MobiDB-lite"/>
    </source>
</evidence>
<evidence type="ECO:0000313" key="9">
    <source>
        <dbReference type="Proteomes" id="UP000008909"/>
    </source>
</evidence>
<proteinExistence type="predicted"/>
<dbReference type="Proteomes" id="UP000008909">
    <property type="component" value="Unassembled WGS sequence"/>
</dbReference>
<dbReference type="Pfam" id="PF13927">
    <property type="entry name" value="Ig_3"/>
    <property type="match status" value="1"/>
</dbReference>
<reference evidence="8" key="1">
    <citation type="journal article" date="2011" name="Genome Biol.">
        <title>The draft genome of the carcinogenic human liver fluke Clonorchis sinensis.</title>
        <authorList>
            <person name="Wang X."/>
            <person name="Chen W."/>
            <person name="Huang Y."/>
            <person name="Sun J."/>
            <person name="Men J."/>
            <person name="Liu H."/>
            <person name="Luo F."/>
            <person name="Guo L."/>
            <person name="Lv X."/>
            <person name="Deng C."/>
            <person name="Zhou C."/>
            <person name="Fan Y."/>
            <person name="Li X."/>
            <person name="Huang L."/>
            <person name="Hu Y."/>
            <person name="Liang C."/>
            <person name="Hu X."/>
            <person name="Xu J."/>
            <person name="Yu X."/>
        </authorList>
    </citation>
    <scope>NUCLEOTIDE SEQUENCE [LARGE SCALE GENOMIC DNA]</scope>
    <source>
        <strain evidence="8">Henan</strain>
    </source>
</reference>
<reference key="2">
    <citation type="submission" date="2011-10" db="EMBL/GenBank/DDBJ databases">
        <title>The genome and transcriptome sequence of Clonorchis sinensis provide insights into the carcinogenic liver fluke.</title>
        <authorList>
            <person name="Wang X."/>
            <person name="Huang Y."/>
            <person name="Chen W."/>
            <person name="Liu H."/>
            <person name="Guo L."/>
            <person name="Chen Y."/>
            <person name="Luo F."/>
            <person name="Zhou W."/>
            <person name="Sun J."/>
            <person name="Mao Q."/>
            <person name="Liang P."/>
            <person name="Zhou C."/>
            <person name="Tian Y."/>
            <person name="Men J."/>
            <person name="Lv X."/>
            <person name="Huang L."/>
            <person name="Zhou J."/>
            <person name="Hu Y."/>
            <person name="Li R."/>
            <person name="Zhang F."/>
            <person name="Lei H."/>
            <person name="Li X."/>
            <person name="Hu X."/>
            <person name="Liang C."/>
            <person name="Xu J."/>
            <person name="Wu Z."/>
            <person name="Yu X."/>
        </authorList>
    </citation>
    <scope>NUCLEOTIDE SEQUENCE</scope>
    <source>
        <strain>Henan</strain>
    </source>
</reference>
<feature type="domain" description="Ig-like" evidence="7">
    <location>
        <begin position="287"/>
        <end position="394"/>
    </location>
</feature>
<dbReference type="SMART" id="SM00408">
    <property type="entry name" value="IGc2"/>
    <property type="match status" value="3"/>
</dbReference>
<feature type="domain" description="Ig-like" evidence="7">
    <location>
        <begin position="483"/>
        <end position="571"/>
    </location>
</feature>
<dbReference type="InterPro" id="IPR013783">
    <property type="entry name" value="Ig-like_fold"/>
</dbReference>
<dbReference type="InterPro" id="IPR003598">
    <property type="entry name" value="Ig_sub2"/>
</dbReference>
<accession>G7YGP8</accession>